<dbReference type="InterPro" id="IPR052475">
    <property type="entry name" value="Wnt_Signal_Transd_Protein"/>
</dbReference>
<reference evidence="12 15" key="1">
    <citation type="journal article" date="2015" name="Parasit. Vectors">
        <title>Draft genome of the scabies mite.</title>
        <authorList>
            <person name="Rider S.D.Jr."/>
            <person name="Morgan M.S."/>
            <person name="Arlian L.G."/>
        </authorList>
    </citation>
    <scope>NUCLEOTIDE SEQUENCE [LARGE SCALE GENOMIC DNA]</scope>
    <source>
        <strain evidence="12">Arlian Lab</strain>
    </source>
</reference>
<evidence type="ECO:0000256" key="9">
    <source>
        <dbReference type="SAM" id="MobiDB-lite"/>
    </source>
</evidence>
<keyword evidence="6" id="KW-0539">Nucleus</keyword>
<keyword evidence="4 8" id="KW-0863">Zinc-finger</keyword>
<keyword evidence="3" id="KW-0479">Metal-binding</keyword>
<dbReference type="EnsemblMetazoa" id="SSS_7930s_mrna">
    <property type="protein sequence ID" value="KAF7488129.1"/>
    <property type="gene ID" value="SSS_7930"/>
</dbReference>
<evidence type="ECO:0000313" key="11">
    <source>
        <dbReference type="EMBL" id="KAF7488129.1"/>
    </source>
</evidence>
<dbReference type="VEuPathDB" id="VectorBase:SSCA006922"/>
<dbReference type="GO" id="GO:0008270">
    <property type="term" value="F:zinc ion binding"/>
    <property type="evidence" value="ECO:0007669"/>
    <property type="project" value="UniProtKB-KW"/>
</dbReference>
<dbReference type="PANTHER" id="PTHR23194">
    <property type="entry name" value="PYGOPUS"/>
    <property type="match status" value="1"/>
</dbReference>
<name>A0A132A9E8_SARSC</name>
<keyword evidence="2" id="KW-0879">Wnt signaling pathway</keyword>
<evidence type="ECO:0000256" key="1">
    <source>
        <dbReference type="ARBA" id="ARBA00004123"/>
    </source>
</evidence>
<dbReference type="InterPro" id="IPR019786">
    <property type="entry name" value="Zinc_finger_PHD-type_CS"/>
</dbReference>
<evidence type="ECO:0000256" key="2">
    <source>
        <dbReference type="ARBA" id="ARBA00022687"/>
    </source>
</evidence>
<evidence type="ECO:0000313" key="14">
    <source>
        <dbReference type="Proteomes" id="UP000070412"/>
    </source>
</evidence>
<dbReference type="Proteomes" id="UP000616769">
    <property type="component" value="Unassembled WGS sequence"/>
</dbReference>
<evidence type="ECO:0000256" key="6">
    <source>
        <dbReference type="ARBA" id="ARBA00023242"/>
    </source>
</evidence>
<dbReference type="InterPro" id="IPR001965">
    <property type="entry name" value="Znf_PHD"/>
</dbReference>
<dbReference type="FunFam" id="3.30.40.10:FF:000107">
    <property type="entry name" value="pygopus homolog 1"/>
    <property type="match status" value="1"/>
</dbReference>
<dbReference type="GO" id="GO:0005634">
    <property type="term" value="C:nucleus"/>
    <property type="evidence" value="ECO:0007669"/>
    <property type="project" value="UniProtKB-SubCell"/>
</dbReference>
<dbReference type="Proteomes" id="UP000070412">
    <property type="component" value="Unassembled WGS sequence"/>
</dbReference>
<dbReference type="OMA" id="FWYHRIC"/>
<dbReference type="Gene3D" id="3.30.40.10">
    <property type="entry name" value="Zinc/RING finger domain, C3HC4 (zinc finger)"/>
    <property type="match status" value="1"/>
</dbReference>
<proteinExistence type="predicted"/>
<dbReference type="GO" id="GO:0016055">
    <property type="term" value="P:Wnt signaling pathway"/>
    <property type="evidence" value="ECO:0007669"/>
    <property type="project" value="UniProtKB-KW"/>
</dbReference>
<dbReference type="EMBL" id="WVUK01000066">
    <property type="protein sequence ID" value="KAF7488129.1"/>
    <property type="molecule type" value="Genomic_DNA"/>
</dbReference>
<reference evidence="13" key="4">
    <citation type="submission" date="2022-06" db="UniProtKB">
        <authorList>
            <consortium name="EnsemblMetazoa"/>
        </authorList>
    </citation>
    <scope>IDENTIFICATION</scope>
</reference>
<dbReference type="EMBL" id="JXLN01011411">
    <property type="protein sequence ID" value="KPM07225.1"/>
    <property type="molecule type" value="Genomic_DNA"/>
</dbReference>
<dbReference type="InterPro" id="IPR019787">
    <property type="entry name" value="Znf_PHD-finger"/>
</dbReference>
<comment type="subcellular location">
    <subcellularLocation>
        <location evidence="1">Nucleus</location>
    </subcellularLocation>
</comment>
<evidence type="ECO:0000256" key="3">
    <source>
        <dbReference type="ARBA" id="ARBA00022723"/>
    </source>
</evidence>
<dbReference type="Pfam" id="PF00628">
    <property type="entry name" value="PHD"/>
    <property type="match status" value="1"/>
</dbReference>
<dbReference type="OrthoDB" id="270215at2759"/>
<organism evidence="12 15">
    <name type="scientific">Sarcoptes scabiei</name>
    <name type="common">Itch mite</name>
    <name type="synonym">Acarus scabiei</name>
    <dbReference type="NCBI Taxonomy" id="52283"/>
    <lineage>
        <taxon>Eukaryota</taxon>
        <taxon>Metazoa</taxon>
        <taxon>Ecdysozoa</taxon>
        <taxon>Arthropoda</taxon>
        <taxon>Chelicerata</taxon>
        <taxon>Arachnida</taxon>
        <taxon>Acari</taxon>
        <taxon>Acariformes</taxon>
        <taxon>Sarcoptiformes</taxon>
        <taxon>Astigmata</taxon>
        <taxon>Psoroptidia</taxon>
        <taxon>Sarcoptoidea</taxon>
        <taxon>Sarcoptidae</taxon>
        <taxon>Sarcoptinae</taxon>
        <taxon>Sarcoptes</taxon>
    </lineage>
</organism>
<protein>
    <submittedName>
        <fullName evidence="11 12">Protein pygopus</fullName>
    </submittedName>
</protein>
<evidence type="ECO:0000313" key="15">
    <source>
        <dbReference type="Proteomes" id="UP000616769"/>
    </source>
</evidence>
<comment type="function">
    <text evidence="7">Involved in signal transduction through the Wnt pathway.</text>
</comment>
<evidence type="ECO:0000313" key="12">
    <source>
        <dbReference type="EMBL" id="KPM07225.1"/>
    </source>
</evidence>
<dbReference type="PANTHER" id="PTHR23194:SF16">
    <property type="entry name" value="PROTEIN PYGOPUS"/>
    <property type="match status" value="1"/>
</dbReference>
<evidence type="ECO:0000256" key="5">
    <source>
        <dbReference type="ARBA" id="ARBA00022833"/>
    </source>
</evidence>
<evidence type="ECO:0000313" key="13">
    <source>
        <dbReference type="EnsemblMetazoa" id="KAF7488129.1"/>
    </source>
</evidence>
<sequence length="249" mass="26362">MPRERKSAKNKAPVDHDGSEPPIKAPKKRRGSAANSGAGLRGAGAAGGPVSNSINGDSMMIPPPQPLGSGYGDTLYASNPFDDTSPMCPPMNQNAHQGMPPQMGPPTMMNSGPGNMMPGNPRMMGPGGNMMGPRGMAGGKPPPPMMGSGPPNMGPNIPSGRTYPPEQSMVFNSANPNAPPIYPCGCCHKEIHDNDQAILCESGCNFWYHRICVGISERAFILLTQEVYAEWVCDNCLSNKNIPLIKFKS</sequence>
<reference evidence="11" key="3">
    <citation type="submission" date="2020-01" db="EMBL/GenBank/DDBJ databases">
        <authorList>
            <person name="Korhonen P.K.K."/>
            <person name="Guangxu M.G."/>
            <person name="Wang T.W."/>
            <person name="Stroehlein A.J.S."/>
            <person name="Young N.D."/>
            <person name="Ang C.-S.A."/>
            <person name="Fernando D.W.F."/>
            <person name="Lu H.L."/>
            <person name="Taylor S.T."/>
            <person name="Ehtesham M.E.M."/>
            <person name="Najaraj S.H.N."/>
            <person name="Harsha G.H.G."/>
            <person name="Madugundu A.M."/>
            <person name="Renuse S.R."/>
            <person name="Holt D.H."/>
            <person name="Pandey A.P."/>
            <person name="Papenfuss A.P."/>
            <person name="Gasser R.B.G."/>
            <person name="Fischer K.F."/>
        </authorList>
    </citation>
    <scope>NUCLEOTIDE SEQUENCE</scope>
    <source>
        <strain evidence="11">SSS_KF_BRIS2020</strain>
    </source>
</reference>
<dbReference type="CDD" id="cd15637">
    <property type="entry name" value="PHD_dPYGO"/>
    <property type="match status" value="1"/>
</dbReference>
<feature type="domain" description="PHD-type" evidence="10">
    <location>
        <begin position="181"/>
        <end position="239"/>
    </location>
</feature>
<evidence type="ECO:0000256" key="8">
    <source>
        <dbReference type="PROSITE-ProRule" id="PRU00146"/>
    </source>
</evidence>
<dbReference type="SMART" id="SM00249">
    <property type="entry name" value="PHD"/>
    <property type="match status" value="1"/>
</dbReference>
<accession>A0A132A9E8</accession>
<feature type="compositionally biased region" description="Basic and acidic residues" evidence="9">
    <location>
        <begin position="1"/>
        <end position="19"/>
    </location>
</feature>
<dbReference type="PROSITE" id="PS50016">
    <property type="entry name" value="ZF_PHD_2"/>
    <property type="match status" value="1"/>
</dbReference>
<dbReference type="SUPFAM" id="SSF57903">
    <property type="entry name" value="FYVE/PHD zinc finger"/>
    <property type="match status" value="1"/>
</dbReference>
<dbReference type="InterPro" id="IPR011011">
    <property type="entry name" value="Znf_FYVE_PHD"/>
</dbReference>
<reference evidence="14" key="2">
    <citation type="journal article" date="2020" name="PLoS Negl. Trop. Dis.">
        <title>High-quality nuclear genome for Sarcoptes scabiei-A critical resource for a neglected parasite.</title>
        <authorList>
            <person name="Korhonen P.K."/>
            <person name="Gasser R.B."/>
            <person name="Ma G."/>
            <person name="Wang T."/>
            <person name="Stroehlein A.J."/>
            <person name="Young N.D."/>
            <person name="Ang C.S."/>
            <person name="Fernando D.D."/>
            <person name="Lu H.C."/>
            <person name="Taylor S."/>
            <person name="Reynolds S.L."/>
            <person name="Mofiz E."/>
            <person name="Najaraj S.H."/>
            <person name="Gowda H."/>
            <person name="Madugundu A."/>
            <person name="Renuse S."/>
            <person name="Holt D."/>
            <person name="Pandey A."/>
            <person name="Papenfuss A.T."/>
            <person name="Fischer K."/>
        </authorList>
    </citation>
    <scope>NUCLEOTIDE SEQUENCE [LARGE SCALE GENOMIC DNA]</scope>
</reference>
<evidence type="ECO:0000259" key="10">
    <source>
        <dbReference type="PROSITE" id="PS50016"/>
    </source>
</evidence>
<evidence type="ECO:0000256" key="4">
    <source>
        <dbReference type="ARBA" id="ARBA00022771"/>
    </source>
</evidence>
<dbReference type="PROSITE" id="PS01359">
    <property type="entry name" value="ZF_PHD_1"/>
    <property type="match status" value="1"/>
</dbReference>
<dbReference type="InterPro" id="IPR013083">
    <property type="entry name" value="Znf_RING/FYVE/PHD"/>
</dbReference>
<feature type="region of interest" description="Disordered" evidence="9">
    <location>
        <begin position="1"/>
        <end position="80"/>
    </location>
</feature>
<keyword evidence="5" id="KW-0862">Zinc</keyword>
<dbReference type="AlphaFoldDB" id="A0A132A9E8"/>
<keyword evidence="14" id="KW-1185">Reference proteome</keyword>
<evidence type="ECO:0000256" key="7">
    <source>
        <dbReference type="ARBA" id="ARBA00037400"/>
    </source>
</evidence>
<gene>
    <name evidence="12" type="ORF">QR98_0057130</name>
    <name evidence="11" type="ORF">SSS_7930</name>
</gene>